<feature type="compositionally biased region" description="Low complexity" evidence="9">
    <location>
        <begin position="403"/>
        <end position="435"/>
    </location>
</feature>
<evidence type="ECO:0000256" key="4">
    <source>
        <dbReference type="ARBA" id="ARBA00009200"/>
    </source>
</evidence>
<evidence type="ECO:0000256" key="9">
    <source>
        <dbReference type="SAM" id="MobiDB-lite"/>
    </source>
</evidence>
<dbReference type="GO" id="GO:0005634">
    <property type="term" value="C:nucleus"/>
    <property type="evidence" value="ECO:0007669"/>
    <property type="project" value="UniProtKB-SubCell"/>
</dbReference>
<dbReference type="FunCoup" id="T1HBC7">
    <property type="interactions" value="138"/>
</dbReference>
<dbReference type="InterPro" id="IPR013083">
    <property type="entry name" value="Znf_RING/FYVE/PHD"/>
</dbReference>
<feature type="compositionally biased region" description="Polar residues" evidence="9">
    <location>
        <begin position="715"/>
        <end position="731"/>
    </location>
</feature>
<evidence type="ECO:0000256" key="8">
    <source>
        <dbReference type="ARBA" id="ARBA00023242"/>
    </source>
</evidence>
<evidence type="ECO:0000259" key="11">
    <source>
        <dbReference type="Pfam" id="PF11502"/>
    </source>
</evidence>
<feature type="compositionally biased region" description="Gly residues" evidence="9">
    <location>
        <begin position="751"/>
        <end position="766"/>
    </location>
</feature>
<evidence type="ECO:0000313" key="12">
    <source>
        <dbReference type="EnsemblMetazoa" id="RPRC001337-PA"/>
    </source>
</evidence>
<dbReference type="PANTHER" id="PTHR12300">
    <property type="entry name" value="HVA22-LIKE PROTEINS"/>
    <property type="match status" value="1"/>
</dbReference>
<dbReference type="Proteomes" id="UP000015103">
    <property type="component" value="Unassembled WGS sequence"/>
</dbReference>
<feature type="transmembrane region" description="Helical" evidence="10">
    <location>
        <begin position="201"/>
        <end position="227"/>
    </location>
</feature>
<comment type="subcellular location">
    <subcellularLocation>
        <location evidence="2">Membrane</location>
        <topology evidence="2">Multi-pass membrane protein</topology>
    </subcellularLocation>
    <subcellularLocation>
        <location evidence="1">Nucleus</location>
    </subcellularLocation>
</comment>
<comment type="similarity">
    <text evidence="4">Belongs to the BCL9 family.</text>
</comment>
<feature type="region of interest" description="Disordered" evidence="9">
    <location>
        <begin position="959"/>
        <end position="1022"/>
    </location>
</feature>
<feature type="compositionally biased region" description="Low complexity" evidence="9">
    <location>
        <begin position="791"/>
        <end position="809"/>
    </location>
</feature>
<feature type="compositionally biased region" description="Polar residues" evidence="9">
    <location>
        <begin position="449"/>
        <end position="460"/>
    </location>
</feature>
<dbReference type="PANTHER" id="PTHR12300:SF161">
    <property type="entry name" value="RECEPTOR EXPRESSION-ENHANCING PROTEIN"/>
    <property type="match status" value="1"/>
</dbReference>
<organism evidence="12 13">
    <name type="scientific">Rhodnius prolixus</name>
    <name type="common">Triatomid bug</name>
    <dbReference type="NCBI Taxonomy" id="13249"/>
    <lineage>
        <taxon>Eukaryota</taxon>
        <taxon>Metazoa</taxon>
        <taxon>Ecdysozoa</taxon>
        <taxon>Arthropoda</taxon>
        <taxon>Hexapoda</taxon>
        <taxon>Insecta</taxon>
        <taxon>Pterygota</taxon>
        <taxon>Neoptera</taxon>
        <taxon>Paraneoptera</taxon>
        <taxon>Hemiptera</taxon>
        <taxon>Heteroptera</taxon>
        <taxon>Panheteroptera</taxon>
        <taxon>Cimicomorpha</taxon>
        <taxon>Reduviidae</taxon>
        <taxon>Triatominae</taxon>
        <taxon>Rhodnius</taxon>
    </lineage>
</organism>
<evidence type="ECO:0000256" key="7">
    <source>
        <dbReference type="ARBA" id="ARBA00023136"/>
    </source>
</evidence>
<dbReference type="Pfam" id="PF11502">
    <property type="entry name" value="BCL9"/>
    <property type="match status" value="1"/>
</dbReference>
<feature type="compositionally biased region" description="Low complexity" evidence="9">
    <location>
        <begin position="356"/>
        <end position="376"/>
    </location>
</feature>
<dbReference type="AlphaFoldDB" id="T1HBC7"/>
<dbReference type="EnsemblMetazoa" id="RPRC001337-RA">
    <property type="protein sequence ID" value="RPRC001337-PA"/>
    <property type="gene ID" value="RPRC001337"/>
</dbReference>
<comment type="similarity">
    <text evidence="3">Belongs to the DP1 family.</text>
</comment>
<name>T1HBC7_RHOPR</name>
<dbReference type="InParanoid" id="T1HBC7"/>
<evidence type="ECO:0000256" key="1">
    <source>
        <dbReference type="ARBA" id="ARBA00004123"/>
    </source>
</evidence>
<evidence type="ECO:0000313" key="13">
    <source>
        <dbReference type="Proteomes" id="UP000015103"/>
    </source>
</evidence>
<proteinExistence type="inferred from homology"/>
<dbReference type="EMBL" id="ACPB03009254">
    <property type="status" value="NOT_ANNOTATED_CDS"/>
    <property type="molecule type" value="Genomic_DNA"/>
</dbReference>
<evidence type="ECO:0000256" key="2">
    <source>
        <dbReference type="ARBA" id="ARBA00004141"/>
    </source>
</evidence>
<feature type="region of interest" description="Disordered" evidence="9">
    <location>
        <begin position="748"/>
        <end position="871"/>
    </location>
</feature>
<evidence type="ECO:0000256" key="5">
    <source>
        <dbReference type="ARBA" id="ARBA00022692"/>
    </source>
</evidence>
<feature type="region of interest" description="Disordered" evidence="9">
    <location>
        <begin position="394"/>
        <end position="473"/>
    </location>
</feature>
<dbReference type="EMBL" id="ACPB03009255">
    <property type="status" value="NOT_ANNOTATED_CDS"/>
    <property type="molecule type" value="Genomic_DNA"/>
</dbReference>
<dbReference type="Pfam" id="PF03134">
    <property type="entry name" value="TB2_DP1_HVA22"/>
    <property type="match status" value="1"/>
</dbReference>
<feature type="region of interest" description="Disordered" evidence="9">
    <location>
        <begin position="341"/>
        <end position="379"/>
    </location>
</feature>
<feature type="domain" description="B-cell lymphoma 9 beta-catenin binding" evidence="11">
    <location>
        <begin position="674"/>
        <end position="705"/>
    </location>
</feature>
<keyword evidence="7 10" id="KW-0472">Membrane</keyword>
<dbReference type="VEuPathDB" id="VectorBase:RPRC001337"/>
<evidence type="ECO:0000256" key="10">
    <source>
        <dbReference type="SAM" id="Phobius"/>
    </source>
</evidence>
<evidence type="ECO:0000256" key="3">
    <source>
        <dbReference type="ARBA" id="ARBA00008573"/>
    </source>
</evidence>
<feature type="transmembrane region" description="Helical" evidence="10">
    <location>
        <begin position="1069"/>
        <end position="1087"/>
    </location>
</feature>
<feature type="compositionally biased region" description="Pro residues" evidence="9">
    <location>
        <begin position="971"/>
        <end position="986"/>
    </location>
</feature>
<feature type="compositionally biased region" description="Polar residues" evidence="9">
    <location>
        <begin position="835"/>
        <end position="846"/>
    </location>
</feature>
<keyword evidence="13" id="KW-1185">Reference proteome</keyword>
<dbReference type="EMBL" id="ACPB03009256">
    <property type="status" value="NOT_ANNOTATED_CDS"/>
    <property type="molecule type" value="Genomic_DNA"/>
</dbReference>
<feature type="transmembrane region" description="Helical" evidence="10">
    <location>
        <begin position="247"/>
        <end position="263"/>
    </location>
</feature>
<keyword evidence="6 10" id="KW-1133">Transmembrane helix</keyword>
<dbReference type="eggNOG" id="KOG1725">
    <property type="taxonomic scope" value="Eukaryota"/>
</dbReference>
<reference evidence="12" key="1">
    <citation type="submission" date="2015-05" db="UniProtKB">
        <authorList>
            <consortium name="EnsemblMetazoa"/>
        </authorList>
    </citation>
    <scope>IDENTIFICATION</scope>
</reference>
<dbReference type="InterPro" id="IPR004345">
    <property type="entry name" value="TB2_DP1_HVA22"/>
</dbReference>
<dbReference type="GO" id="GO:0016020">
    <property type="term" value="C:membrane"/>
    <property type="evidence" value="ECO:0007669"/>
    <property type="project" value="UniProtKB-SubCell"/>
</dbReference>
<protein>
    <submittedName>
        <fullName evidence="12">BCL9 domain-containing protein</fullName>
    </submittedName>
</protein>
<dbReference type="Gene3D" id="3.30.40.10">
    <property type="entry name" value="Zinc/RING finger domain, C3HC4 (zinc finger)"/>
    <property type="match status" value="1"/>
</dbReference>
<keyword evidence="8" id="KW-0539">Nucleus</keyword>
<accession>T1HBC7</accession>
<dbReference type="InterPro" id="IPR024670">
    <property type="entry name" value="BCL9_beta-catenin-bd_dom"/>
</dbReference>
<evidence type="ECO:0000256" key="6">
    <source>
        <dbReference type="ARBA" id="ARBA00022989"/>
    </source>
</evidence>
<feature type="region of interest" description="Disordered" evidence="9">
    <location>
        <begin position="702"/>
        <end position="731"/>
    </location>
</feature>
<dbReference type="HOGENOM" id="CLU_285028_0_0_1"/>
<keyword evidence="5 10" id="KW-0812">Transmembrane</keyword>
<sequence length="1088" mass="118646">MPKSESQRKESKQVYIQECLCSCNLVDYRYKVMLLKYHRRVCYNCFLDTLDHDINANNGKVRFLEEYKNLTNNQEVDVKSSLTEDRRITPSSTYALSTSSSPLDSNYSTSFMFDTSVERENSTFSVLKSDSHRKFSEEDGRRSSTDTGLKSILKRSGRESIATENDTLIGKAFMGTEISTAKAMKPHVPLIKFRKGAQESILLVFTALYLVFGYAAQLLCNIIGFVYPAYASMKAIETPQKGDDTKWLTYWTVFALFSILEFPTDILLSWFPFYWLAKCIFMIWLYLPIKSNGSIVLYENIIRPRFLKNQNTVDDLLTRIAGTGQLYYLNRTIITMIKDKPTQQAAKKKNGDPQHGSNSNNNSNGNGSSTNPTTTGANLVDTAPANEVKEVNELRSTNDSQVNSNTISASNNNNGNNNNTNNNTNNNNNSNSNNNVLTEVKEEPDDPDPSTTLHEPTSSPLEELHNSPILAHPPEANVNKEVQSACLQNSMQCKNPTKSENGVNSENAFRNEACDVVESVSVGVGPNPVTGQPLASNVVSKQSVSLDAQYMQQQSQIFVFSTALANKAADAVIQGHFASIIAYHCSQPRTKKYLEGSNRSAPGMMGGQCAGNAVPTGQLMEPTRDLKNPAQTNHHQMISGHVLTEGMMTPLADVTQDMGLAPQPLAGVKVPDENLTPQQRQHREEQLATLRKMQQILFPEALSGNNDEVGAEQPPVTTHDSNIEMNKTGGNTADWHKLQIQMYEEQKNRVGSGGKNGGQGGNGGLRGASSGPPPTYQQATRSASVPIALQSPSPASPNNTTSNLSLPSPRTCSAGGINSPHPSDKIPPSPVPQLPNRNTANTGGSNPPTPLSAHHLSPKHKDKMPAPNEFSPSIESLYCRAVGQKTAQPGKEPNLMPVPSPQQIQYLNTFEGQELTIQKQPNTSLKETSQKSPTCHMGVFLGGKCGVSNVYLDQPVMAGKCPNNPGNGPTVGPPQPQQPPQPPQPPQQQDKDNMAPSGYPCIGPDNVPLNPNRSVVPSGGKGAHFDPISSLAQMSQQLTNSVPNSPAGQPMSNIHPGKAFMKDIFRDQWITFISESLLWIALVAVVFV</sequence>